<feature type="compositionally biased region" description="Polar residues" evidence="1">
    <location>
        <begin position="360"/>
        <end position="377"/>
    </location>
</feature>
<organism evidence="3 4">
    <name type="scientific">Acrobeloides nanus</name>
    <dbReference type="NCBI Taxonomy" id="290746"/>
    <lineage>
        <taxon>Eukaryota</taxon>
        <taxon>Metazoa</taxon>
        <taxon>Ecdysozoa</taxon>
        <taxon>Nematoda</taxon>
        <taxon>Chromadorea</taxon>
        <taxon>Rhabditida</taxon>
        <taxon>Tylenchina</taxon>
        <taxon>Cephalobomorpha</taxon>
        <taxon>Cephaloboidea</taxon>
        <taxon>Cephalobidae</taxon>
        <taxon>Acrobeloides</taxon>
    </lineage>
</organism>
<dbReference type="InterPro" id="IPR053793">
    <property type="entry name" value="PB1-like"/>
</dbReference>
<dbReference type="Gene3D" id="3.10.20.90">
    <property type="entry name" value="Phosphatidylinositol 3-kinase Catalytic Subunit, Chain A, domain 1"/>
    <property type="match status" value="1"/>
</dbReference>
<accession>A0A914C9J1</accession>
<dbReference type="SMART" id="SM00666">
    <property type="entry name" value="PB1"/>
    <property type="match status" value="1"/>
</dbReference>
<dbReference type="GO" id="GO:0070971">
    <property type="term" value="C:endoplasmic reticulum exit site"/>
    <property type="evidence" value="ECO:0007669"/>
    <property type="project" value="TreeGrafter"/>
</dbReference>
<feature type="region of interest" description="Disordered" evidence="1">
    <location>
        <begin position="267"/>
        <end position="478"/>
    </location>
</feature>
<dbReference type="PANTHER" id="PTHR15335:SF7">
    <property type="entry name" value="PROTEIN TFG"/>
    <property type="match status" value="1"/>
</dbReference>
<evidence type="ECO:0000256" key="1">
    <source>
        <dbReference type="SAM" id="MobiDB-lite"/>
    </source>
</evidence>
<dbReference type="PANTHER" id="PTHR15335">
    <property type="entry name" value="PROTEIN TFG"/>
    <property type="match status" value="1"/>
</dbReference>
<feature type="compositionally biased region" description="Low complexity" evidence="1">
    <location>
        <begin position="425"/>
        <end position="436"/>
    </location>
</feature>
<protein>
    <submittedName>
        <fullName evidence="4">PB1 domain-containing protein</fullName>
    </submittedName>
</protein>
<dbReference type="Pfam" id="PF00564">
    <property type="entry name" value="PB1"/>
    <property type="match status" value="1"/>
</dbReference>
<feature type="compositionally biased region" description="Polar residues" evidence="1">
    <location>
        <begin position="294"/>
        <end position="310"/>
    </location>
</feature>
<reference evidence="4" key="1">
    <citation type="submission" date="2022-11" db="UniProtKB">
        <authorList>
            <consortium name="WormBaseParasite"/>
        </authorList>
    </citation>
    <scope>IDENTIFICATION</scope>
</reference>
<keyword evidence="3" id="KW-1185">Reference proteome</keyword>
<dbReference type="InterPro" id="IPR000270">
    <property type="entry name" value="PB1_dom"/>
</dbReference>
<dbReference type="Proteomes" id="UP000887540">
    <property type="component" value="Unplaced"/>
</dbReference>
<dbReference type="GO" id="GO:0048208">
    <property type="term" value="P:COPII vesicle coating"/>
    <property type="evidence" value="ECO:0007669"/>
    <property type="project" value="InterPro"/>
</dbReference>
<dbReference type="SUPFAM" id="SSF54277">
    <property type="entry name" value="CAD &amp; PB1 domains"/>
    <property type="match status" value="1"/>
</dbReference>
<proteinExistence type="predicted"/>
<dbReference type="GO" id="GO:0042802">
    <property type="term" value="F:identical protein binding"/>
    <property type="evidence" value="ECO:0007669"/>
    <property type="project" value="InterPro"/>
</dbReference>
<dbReference type="AlphaFoldDB" id="A0A914C9J1"/>
<feature type="compositionally biased region" description="Low complexity" evidence="1">
    <location>
        <begin position="403"/>
        <end position="412"/>
    </location>
</feature>
<evidence type="ECO:0000313" key="4">
    <source>
        <dbReference type="WBParaSite" id="ACRNAN_Path_655.g2463.t1"/>
    </source>
</evidence>
<feature type="compositionally biased region" description="Low complexity" evidence="1">
    <location>
        <begin position="457"/>
        <end position="467"/>
    </location>
</feature>
<feature type="compositionally biased region" description="Pro residues" evidence="1">
    <location>
        <begin position="413"/>
        <end position="424"/>
    </location>
</feature>
<dbReference type="PROSITE" id="PS51745">
    <property type="entry name" value="PB1"/>
    <property type="match status" value="1"/>
</dbReference>
<dbReference type="InterPro" id="IPR033512">
    <property type="entry name" value="TFG"/>
</dbReference>
<evidence type="ECO:0000313" key="3">
    <source>
        <dbReference type="Proteomes" id="UP000887540"/>
    </source>
</evidence>
<dbReference type="WBParaSite" id="ACRNAN_Path_655.g2463.t1">
    <property type="protein sequence ID" value="ACRNAN_Path_655.g2463.t1"/>
    <property type="gene ID" value="ACRNAN_Path_655.g2463"/>
</dbReference>
<evidence type="ECO:0000259" key="2">
    <source>
        <dbReference type="PROSITE" id="PS51745"/>
    </source>
</evidence>
<feature type="compositionally biased region" description="Polar residues" evidence="1">
    <location>
        <begin position="125"/>
        <end position="134"/>
    </location>
</feature>
<name>A0A914C9J1_9BILA</name>
<feature type="region of interest" description="Disordered" evidence="1">
    <location>
        <begin position="125"/>
        <end position="149"/>
    </location>
</feature>
<feature type="domain" description="PB1" evidence="2">
    <location>
        <begin position="9"/>
        <end position="89"/>
    </location>
</feature>
<sequence>MVTDGGIESTVLKAKYGSDIRKSQLHHSNDLTFNDLLLMMQRIFKIKSSTSVILKYHDAAGDLITLTDDNDLLLAIRTEPSLFIEVFTDADDLAGQLSQLDGLLSNINESAKTLKRTLQNVLQTNSSSNLNERSVSPLASPGAKLHHTESVATIQPSVHEQVDNGHVSHIHDSFPPTNHIKHENLEEELSLHHHEQYKPIQPPQQQFVNQLENVPIDNNGHQHSPVETQRTEEILLNEREQQQQHEYQQFQQQQQLLHQQQQQFQQAQQQQLQNSFSPTPQQHEAYRGTPQFPPASQTPHLQSGFQQPPSSVGGYPPVAPPSATPTSQFQQPPQAQLYKPPASIPGAGVPPPQQFGLPPAQQQHPGQPSVLPPSSFQPGAPRPPSQFSAPQVGQPGLPPMGQPPVSQQQYGGLPPPGQQVPGVPPGQQQFSGGQFPPAGPTPPPTAFGAPPGGPGGFNPFARAPAPASYGRQTFGNNY</sequence>